<reference evidence="1 2" key="1">
    <citation type="submission" date="2019-09" db="EMBL/GenBank/DDBJ databases">
        <title>Chitinophaga ginsengihumi sp. nov., isolated from soil of ginseng rhizosphere.</title>
        <authorList>
            <person name="Lee J."/>
        </authorList>
    </citation>
    <scope>NUCLEOTIDE SEQUENCE [LARGE SCALE GENOMIC DNA]</scope>
    <source>
        <strain evidence="1 2">BN140078</strain>
    </source>
</reference>
<evidence type="ECO:0000313" key="1">
    <source>
        <dbReference type="EMBL" id="KAA2242813.1"/>
    </source>
</evidence>
<protein>
    <submittedName>
        <fullName evidence="1">Uncharacterized protein</fullName>
    </submittedName>
</protein>
<evidence type="ECO:0000313" key="2">
    <source>
        <dbReference type="Proteomes" id="UP000324611"/>
    </source>
</evidence>
<dbReference type="Proteomes" id="UP000324611">
    <property type="component" value="Unassembled WGS sequence"/>
</dbReference>
<organism evidence="1 2">
    <name type="scientific">Chitinophaga agrisoli</name>
    <dbReference type="NCBI Taxonomy" id="2607653"/>
    <lineage>
        <taxon>Bacteria</taxon>
        <taxon>Pseudomonadati</taxon>
        <taxon>Bacteroidota</taxon>
        <taxon>Chitinophagia</taxon>
        <taxon>Chitinophagales</taxon>
        <taxon>Chitinophagaceae</taxon>
        <taxon>Chitinophaga</taxon>
    </lineage>
</organism>
<reference evidence="1 2" key="2">
    <citation type="submission" date="2019-09" db="EMBL/GenBank/DDBJ databases">
        <authorList>
            <person name="Jin C."/>
        </authorList>
    </citation>
    <scope>NUCLEOTIDE SEQUENCE [LARGE SCALE GENOMIC DNA]</scope>
    <source>
        <strain evidence="1 2">BN140078</strain>
    </source>
</reference>
<accession>A0A5B2VSR0</accession>
<name>A0A5B2VSR0_9BACT</name>
<keyword evidence="2" id="KW-1185">Reference proteome</keyword>
<dbReference type="EMBL" id="VUOC01000002">
    <property type="protein sequence ID" value="KAA2242813.1"/>
    <property type="molecule type" value="Genomic_DNA"/>
</dbReference>
<proteinExistence type="predicted"/>
<dbReference type="AlphaFoldDB" id="A0A5B2VSR0"/>
<comment type="caution">
    <text evidence="1">The sequence shown here is derived from an EMBL/GenBank/DDBJ whole genome shotgun (WGS) entry which is preliminary data.</text>
</comment>
<sequence>MSIYDVNYDQTGPQMLPPDKRYSRMVAWVKTLLKPLQWVRDLWMGSYRTGSTANPWVGSSTYAKYDRILYKQKVYESLIGGNTASPTDQTAWMVVQQNFIGVFERVLYTGNKLIFEYAINKYFGAVFRQPPNLSDIYISVNEKPFSVFVVGGIEGNSSIVYSNTSSEFVINAYDFNTFFNMTLMVPAVLYAALDPNAANAEKIIRNYANQYIVAGIIYNVQTY</sequence>
<gene>
    <name evidence="1" type="ORF">F0L74_09805</name>
</gene>
<dbReference type="RefSeq" id="WP_149837689.1">
    <property type="nucleotide sequence ID" value="NZ_VUOC01000002.1"/>
</dbReference>